<comment type="caution">
    <text evidence="6">The sequence shown here is derived from an EMBL/GenBank/DDBJ whole genome shotgun (WGS) entry which is preliminary data.</text>
</comment>
<dbReference type="Gene3D" id="1.10.560.10">
    <property type="entry name" value="GroEL-like equatorial domain"/>
    <property type="match status" value="1"/>
</dbReference>
<dbReference type="PANTHER" id="PTHR14667:SF2">
    <property type="entry name" value="BARDET-BIEDL SYNDROME 10 PROTEIN"/>
    <property type="match status" value="1"/>
</dbReference>
<gene>
    <name evidence="6" type="ORF">H4Q32_013628</name>
</gene>
<dbReference type="PANTHER" id="PTHR14667">
    <property type="entry name" value="BARDET-BIEDL SYNDROME 10 PROTEIN"/>
    <property type="match status" value="1"/>
</dbReference>
<evidence type="ECO:0000256" key="3">
    <source>
        <dbReference type="ARBA" id="ARBA00023186"/>
    </source>
</evidence>
<name>A0ABQ8LT05_LABRO</name>
<evidence type="ECO:0000256" key="2">
    <source>
        <dbReference type="ARBA" id="ARBA00022840"/>
    </source>
</evidence>
<evidence type="ECO:0008006" key="8">
    <source>
        <dbReference type="Google" id="ProtNLM"/>
    </source>
</evidence>
<evidence type="ECO:0000313" key="7">
    <source>
        <dbReference type="Proteomes" id="UP000830375"/>
    </source>
</evidence>
<feature type="region of interest" description="Disordered" evidence="5">
    <location>
        <begin position="549"/>
        <end position="578"/>
    </location>
</feature>
<organism evidence="6 7">
    <name type="scientific">Labeo rohita</name>
    <name type="common">Indian major carp</name>
    <name type="synonym">Cyprinus rohita</name>
    <dbReference type="NCBI Taxonomy" id="84645"/>
    <lineage>
        <taxon>Eukaryota</taxon>
        <taxon>Metazoa</taxon>
        <taxon>Chordata</taxon>
        <taxon>Craniata</taxon>
        <taxon>Vertebrata</taxon>
        <taxon>Euteleostomi</taxon>
        <taxon>Actinopterygii</taxon>
        <taxon>Neopterygii</taxon>
        <taxon>Teleostei</taxon>
        <taxon>Ostariophysi</taxon>
        <taxon>Cypriniformes</taxon>
        <taxon>Cyprinidae</taxon>
        <taxon>Labeoninae</taxon>
        <taxon>Labeonini</taxon>
        <taxon>Labeo</taxon>
    </lineage>
</organism>
<evidence type="ECO:0000256" key="5">
    <source>
        <dbReference type="SAM" id="MobiDB-lite"/>
    </source>
</evidence>
<evidence type="ECO:0000256" key="4">
    <source>
        <dbReference type="RuleBase" id="RU004187"/>
    </source>
</evidence>
<proteinExistence type="inferred from homology"/>
<keyword evidence="2 4" id="KW-0067">ATP-binding</keyword>
<keyword evidence="1 4" id="KW-0547">Nucleotide-binding</keyword>
<evidence type="ECO:0000313" key="6">
    <source>
        <dbReference type="EMBL" id="KAI2653386.1"/>
    </source>
</evidence>
<dbReference type="InterPro" id="IPR017998">
    <property type="entry name" value="Chaperone_TCP-1"/>
</dbReference>
<dbReference type="InterPro" id="IPR027413">
    <property type="entry name" value="GROEL-like_equatorial_sf"/>
</dbReference>
<keyword evidence="3 4" id="KW-0143">Chaperone</keyword>
<reference evidence="6 7" key="1">
    <citation type="submission" date="2022-01" db="EMBL/GenBank/DDBJ databases">
        <title>A high-quality chromosome-level genome assembly of rohu carp, Labeo rohita.</title>
        <authorList>
            <person name="Arick M.A. II"/>
            <person name="Hsu C.-Y."/>
            <person name="Magbanua Z."/>
            <person name="Pechanova O."/>
            <person name="Grover C."/>
            <person name="Miller E."/>
            <person name="Thrash A."/>
            <person name="Ezzel L."/>
            <person name="Alam S."/>
            <person name="Benzie J."/>
            <person name="Hamilton M."/>
            <person name="Karsi A."/>
            <person name="Lawrence M.L."/>
            <person name="Peterson D.G."/>
        </authorList>
    </citation>
    <scope>NUCLEOTIDE SEQUENCE [LARGE SCALE GENOMIC DNA]</scope>
    <source>
        <strain evidence="7">BAU-BD-2019</strain>
        <tissue evidence="6">Blood</tissue>
    </source>
</reference>
<dbReference type="SUPFAM" id="SSF48592">
    <property type="entry name" value="GroEL equatorial domain-like"/>
    <property type="match status" value="1"/>
</dbReference>
<evidence type="ECO:0000256" key="1">
    <source>
        <dbReference type="ARBA" id="ARBA00022741"/>
    </source>
</evidence>
<dbReference type="Proteomes" id="UP000830375">
    <property type="component" value="Unassembled WGS sequence"/>
</dbReference>
<protein>
    <recommendedName>
        <fullName evidence="8">Bardet-Biedl syndrome 10</fullName>
    </recommendedName>
</protein>
<sequence length="578" mass="64271">MQEECVSLQVCVGVVGALECVVRRCFGPDGGSVLFTRDTGETLITRHGQRLLSTLHLQHPMARMVLDCVCAHAKATGDGTKSFILLLATLLRGIQDSHMYRKGSWSVPGLRNLANRLMAVSRKELEDVITHKITPYASLYCSRHSYKLEGSVLDLLIGGYISGRVGIGQADVLTRVLCEFFHKVNQHQDAVETISFIHSNFSFMYTPVTGLPIGCSEVIEGLVVTRDWSVWTELQGPINALILYESFGAVGENISVCIQKDHLHRTESVMKQKLASLLDLQVRVILSSVKQPEIVLQWARLNHVSLLECVDSPQLEFLSNISAAETLSHPPLQHLVMLKYCRRVQLGGHCYASLGTFTHMHTLVLCAPAPGLLDQTVCVSQGMFAMLQHLSESYCQTLANTCSDQSKSVISSQDLWGEIMHTGGVIPVGGTFEFLLHYYLLNKRNSCDPESCRLLAEALLCLPRTLYAHNHRRFLDIQICFLDDLKQWDKTKEQESQMPELRFGFGFSESSALGLESVSGKKQLVVSVVQCLHRLLCVGAVLHTCSPLRTGPQTRDEEDEEEEEEKLEGSNLTQSTDA</sequence>
<accession>A0ABQ8LT05</accession>
<keyword evidence="7" id="KW-1185">Reference proteome</keyword>
<dbReference type="InterPro" id="IPR042619">
    <property type="entry name" value="BBS10"/>
</dbReference>
<feature type="compositionally biased region" description="Acidic residues" evidence="5">
    <location>
        <begin position="556"/>
        <end position="566"/>
    </location>
</feature>
<dbReference type="InterPro" id="IPR002423">
    <property type="entry name" value="Cpn60/GroEL/TCP-1"/>
</dbReference>
<comment type="similarity">
    <text evidence="4">Belongs to the TCP-1 chaperonin family.</text>
</comment>
<dbReference type="EMBL" id="JACTAM010000018">
    <property type="protein sequence ID" value="KAI2653386.1"/>
    <property type="molecule type" value="Genomic_DNA"/>
</dbReference>
<dbReference type="Pfam" id="PF00118">
    <property type="entry name" value="Cpn60_TCP1"/>
    <property type="match status" value="1"/>
</dbReference>
<dbReference type="PRINTS" id="PR00304">
    <property type="entry name" value="TCOMPLEXTCP1"/>
</dbReference>